<protein>
    <submittedName>
        <fullName evidence="3">Uncharacterized protein</fullName>
    </submittedName>
</protein>
<reference evidence="3 4" key="1">
    <citation type="submission" date="2019-12" db="EMBL/GenBank/DDBJ databases">
        <title>The draft genomic sequence of strain Chitinophaga oryziterrae JCM 16595.</title>
        <authorList>
            <person name="Zhang X."/>
        </authorList>
    </citation>
    <scope>NUCLEOTIDE SEQUENCE [LARGE SCALE GENOMIC DNA]</scope>
    <source>
        <strain evidence="3 4">JCM 16595</strain>
    </source>
</reference>
<evidence type="ECO:0000256" key="2">
    <source>
        <dbReference type="SAM" id="Phobius"/>
    </source>
</evidence>
<keyword evidence="2" id="KW-0812">Transmembrane</keyword>
<organism evidence="3 4">
    <name type="scientific">Chitinophaga oryziterrae</name>
    <dbReference type="NCBI Taxonomy" id="1031224"/>
    <lineage>
        <taxon>Bacteria</taxon>
        <taxon>Pseudomonadati</taxon>
        <taxon>Bacteroidota</taxon>
        <taxon>Chitinophagia</taxon>
        <taxon>Chitinophagales</taxon>
        <taxon>Chitinophagaceae</taxon>
        <taxon>Chitinophaga</taxon>
    </lineage>
</organism>
<accession>A0A6N8J2B8</accession>
<evidence type="ECO:0000313" key="4">
    <source>
        <dbReference type="Proteomes" id="UP000468388"/>
    </source>
</evidence>
<gene>
    <name evidence="3" type="ORF">GO495_01140</name>
</gene>
<proteinExistence type="predicted"/>
<dbReference type="EMBL" id="WRXO01000001">
    <property type="protein sequence ID" value="MVT39173.1"/>
    <property type="molecule type" value="Genomic_DNA"/>
</dbReference>
<comment type="caution">
    <text evidence="3">The sequence shown here is derived from an EMBL/GenBank/DDBJ whole genome shotgun (WGS) entry which is preliminary data.</text>
</comment>
<dbReference type="RefSeq" id="WP_157297874.1">
    <property type="nucleotide sequence ID" value="NZ_BAAAZB010000005.1"/>
</dbReference>
<keyword evidence="1" id="KW-0175">Coiled coil</keyword>
<feature type="coiled-coil region" evidence="1">
    <location>
        <begin position="22"/>
        <end position="56"/>
    </location>
</feature>
<dbReference type="Proteomes" id="UP000468388">
    <property type="component" value="Unassembled WGS sequence"/>
</dbReference>
<evidence type="ECO:0000256" key="1">
    <source>
        <dbReference type="SAM" id="Coils"/>
    </source>
</evidence>
<keyword evidence="4" id="KW-1185">Reference proteome</keyword>
<dbReference type="OrthoDB" id="663426at2"/>
<keyword evidence="2" id="KW-0472">Membrane</keyword>
<sequence>MKRHIGYSIVIIFLVIFLVMSYSRDQKRIKQVLAQNERLQNENRHLQESLDINSQTTQQIENRHEVQERTDVAQKGTFVERRTYFRKNWKQFITVSTGDYHTRFLGGIKDLKVIVRNQTEYPLDNVVVSVQYLKGNGDVFKTEQYTVNNVPAKGAQSVSAADSRKGQKVEITLVSITSQPMNFCWAVNKPAPAGNDDPYMCVPN</sequence>
<feature type="transmembrane region" description="Helical" evidence="2">
    <location>
        <begin position="6"/>
        <end position="23"/>
    </location>
</feature>
<evidence type="ECO:0000313" key="3">
    <source>
        <dbReference type="EMBL" id="MVT39173.1"/>
    </source>
</evidence>
<keyword evidence="2" id="KW-1133">Transmembrane helix</keyword>
<dbReference type="AlphaFoldDB" id="A0A6N8J2B8"/>
<name>A0A6N8J2B8_9BACT</name>